<feature type="compositionally biased region" description="Basic and acidic residues" evidence="1">
    <location>
        <begin position="307"/>
        <end position="320"/>
    </location>
</feature>
<sequence>MNIPQNHTAHGNTVVDMATSLASPPPTRNTSLPGQKRVTFTREQPEIIPQPSKRRQSSVNQRPSWSSVFLLRDSKVRDDVAARSRSLSPGPSILKEFSAFKTDASDAQLKQDEHGNEQKVHISPLWEKNLKRLPRGRQTKKNALPIPQAKVSRNASTRTLSPEDASPRDVSPATLSARHASPREDTFDKSMNVVVHPPSPPESDAEDDDDDDEEVIDDSDESPRHSRNASLEEVEEIEEIEEIDNRFGKIDIDGSSHAHRHEKRDSMDSRKDSQSSRKDSQGSGKGSQEWRESRKSSYGSRRGSQASRKDSKGDDSDRPPPPRRRSSSADQAEMWLRRSSIYGVRSKAPRLPTRLGTMRA</sequence>
<feature type="compositionally biased region" description="Basic and acidic residues" evidence="1">
    <location>
        <begin position="243"/>
        <end position="256"/>
    </location>
</feature>
<feature type="compositionally biased region" description="Basic and acidic residues" evidence="1">
    <location>
        <begin position="263"/>
        <end position="280"/>
    </location>
</feature>
<accession>A0ABR3S0A4</accession>
<name>A0ABR3S0A4_9PLEO</name>
<reference evidence="2 3" key="1">
    <citation type="submission" date="2024-02" db="EMBL/GenBank/DDBJ databases">
        <title>De novo assembly and annotation of 12 fungi associated with fruit tree decline syndrome in Ontario, Canada.</title>
        <authorList>
            <person name="Sulman M."/>
            <person name="Ellouze W."/>
            <person name="Ilyukhin E."/>
        </authorList>
    </citation>
    <scope>NUCLEOTIDE SEQUENCE [LARGE SCALE GENOMIC DNA]</scope>
    <source>
        <strain evidence="2 3">M42-189</strain>
    </source>
</reference>
<evidence type="ECO:0000313" key="3">
    <source>
        <dbReference type="Proteomes" id="UP001521785"/>
    </source>
</evidence>
<organism evidence="2 3">
    <name type="scientific">Paraconiothyrium brasiliense</name>
    <dbReference type="NCBI Taxonomy" id="300254"/>
    <lineage>
        <taxon>Eukaryota</taxon>
        <taxon>Fungi</taxon>
        <taxon>Dikarya</taxon>
        <taxon>Ascomycota</taxon>
        <taxon>Pezizomycotina</taxon>
        <taxon>Dothideomycetes</taxon>
        <taxon>Pleosporomycetidae</taxon>
        <taxon>Pleosporales</taxon>
        <taxon>Massarineae</taxon>
        <taxon>Didymosphaeriaceae</taxon>
        <taxon>Paraconiothyrium</taxon>
    </lineage>
</organism>
<feature type="compositionally biased region" description="Basic and acidic residues" evidence="1">
    <location>
        <begin position="109"/>
        <end position="120"/>
    </location>
</feature>
<protein>
    <submittedName>
        <fullName evidence="2">Uncharacterized protein</fullName>
    </submittedName>
</protein>
<feature type="compositionally biased region" description="Basic residues" evidence="1">
    <location>
        <begin position="131"/>
        <end position="140"/>
    </location>
</feature>
<gene>
    <name evidence="2" type="ORF">SLS60_001765</name>
</gene>
<feature type="region of interest" description="Disordered" evidence="1">
    <location>
        <begin position="1"/>
        <end position="63"/>
    </location>
</feature>
<comment type="caution">
    <text evidence="2">The sequence shown here is derived from an EMBL/GenBank/DDBJ whole genome shotgun (WGS) entry which is preliminary data.</text>
</comment>
<evidence type="ECO:0000256" key="1">
    <source>
        <dbReference type="SAM" id="MobiDB-lite"/>
    </source>
</evidence>
<feature type="compositionally biased region" description="Polar residues" evidence="1">
    <location>
        <begin position="1"/>
        <end position="11"/>
    </location>
</feature>
<feature type="compositionally biased region" description="Acidic residues" evidence="1">
    <location>
        <begin position="232"/>
        <end position="242"/>
    </location>
</feature>
<proteinExistence type="predicted"/>
<feature type="compositionally biased region" description="Acidic residues" evidence="1">
    <location>
        <begin position="203"/>
        <end position="220"/>
    </location>
</feature>
<dbReference type="EMBL" id="JAKJXO020000002">
    <property type="protein sequence ID" value="KAL1610100.1"/>
    <property type="molecule type" value="Genomic_DNA"/>
</dbReference>
<evidence type="ECO:0000313" key="2">
    <source>
        <dbReference type="EMBL" id="KAL1610100.1"/>
    </source>
</evidence>
<dbReference type="Proteomes" id="UP001521785">
    <property type="component" value="Unassembled WGS sequence"/>
</dbReference>
<feature type="region of interest" description="Disordered" evidence="1">
    <location>
        <begin position="105"/>
        <end position="340"/>
    </location>
</feature>
<feature type="compositionally biased region" description="Polar residues" evidence="1">
    <location>
        <begin position="151"/>
        <end position="160"/>
    </location>
</feature>
<keyword evidence="3" id="KW-1185">Reference proteome</keyword>